<dbReference type="PANTHER" id="PTHR33365">
    <property type="entry name" value="YALI0B05434P"/>
    <property type="match status" value="1"/>
</dbReference>
<evidence type="ECO:0000313" key="3">
    <source>
        <dbReference type="EMBL" id="KAF6229228.1"/>
    </source>
</evidence>
<dbReference type="Pfam" id="PF11807">
    <property type="entry name" value="UstYa"/>
    <property type="match status" value="1"/>
</dbReference>
<comment type="caution">
    <text evidence="3">The sequence shown here is derived from an EMBL/GenBank/DDBJ whole genome shotgun (WGS) entry which is preliminary data.</text>
</comment>
<evidence type="ECO:0000256" key="1">
    <source>
        <dbReference type="ARBA" id="ARBA00004685"/>
    </source>
</evidence>
<evidence type="ECO:0008006" key="5">
    <source>
        <dbReference type="Google" id="ProtNLM"/>
    </source>
</evidence>
<dbReference type="InterPro" id="IPR021765">
    <property type="entry name" value="UstYa-like"/>
</dbReference>
<reference evidence="3 4" key="1">
    <citation type="journal article" date="2020" name="Genomics">
        <title>Complete, high-quality genomes from long-read metagenomic sequencing of two wolf lichen thalli reveals enigmatic genome architecture.</title>
        <authorList>
            <person name="McKenzie S.K."/>
            <person name="Walston R.F."/>
            <person name="Allen J.L."/>
        </authorList>
    </citation>
    <scope>NUCLEOTIDE SEQUENCE [LARGE SCALE GENOMIC DNA]</scope>
    <source>
        <strain evidence="3">WasteWater1</strain>
    </source>
</reference>
<dbReference type="Proteomes" id="UP000593566">
    <property type="component" value="Unassembled WGS sequence"/>
</dbReference>
<gene>
    <name evidence="3" type="ORF">HO133_007344</name>
</gene>
<dbReference type="EMBL" id="JACCJB010000003">
    <property type="protein sequence ID" value="KAF6229228.1"/>
    <property type="molecule type" value="Genomic_DNA"/>
</dbReference>
<sequence>MVHATLKSKNPFKGPPSPELDDAWHQLFVNSNVRVSADDLQKINRTSVPLGDGSGYYAIPDVYHQLHCLKFLRQMLYHDYYRINKPTNPIHIDHCIDNLRQNLMCKADVSLLTFDWVSNDRAPKPNFDIEHECKNWESIDAWAEDHAFDIFDETILVHPTLGTSKLARGTYLKLTEGRDRLLGPSFPEAEFKNTGKIPGHPGFLHEHGGMVE</sequence>
<protein>
    <recommendedName>
        <fullName evidence="5">Tat pathway signal sequence protein</fullName>
    </recommendedName>
</protein>
<organism evidence="3 4">
    <name type="scientific">Letharia lupina</name>
    <dbReference type="NCBI Taxonomy" id="560253"/>
    <lineage>
        <taxon>Eukaryota</taxon>
        <taxon>Fungi</taxon>
        <taxon>Dikarya</taxon>
        <taxon>Ascomycota</taxon>
        <taxon>Pezizomycotina</taxon>
        <taxon>Lecanoromycetes</taxon>
        <taxon>OSLEUM clade</taxon>
        <taxon>Lecanoromycetidae</taxon>
        <taxon>Lecanorales</taxon>
        <taxon>Lecanorineae</taxon>
        <taxon>Parmeliaceae</taxon>
        <taxon>Letharia</taxon>
    </lineage>
</organism>
<keyword evidence="4" id="KW-1185">Reference proteome</keyword>
<comment type="similarity">
    <text evidence="2">Belongs to the ustYa family.</text>
</comment>
<dbReference type="GeneID" id="59335743"/>
<comment type="pathway">
    <text evidence="1">Mycotoxin biosynthesis.</text>
</comment>
<dbReference type="PANTHER" id="PTHR33365:SF4">
    <property type="entry name" value="CYCLOCHLOROTINE BIOSYNTHESIS PROTEIN O"/>
    <property type="match status" value="1"/>
</dbReference>
<proteinExistence type="inferred from homology"/>
<dbReference type="GO" id="GO:0043386">
    <property type="term" value="P:mycotoxin biosynthetic process"/>
    <property type="evidence" value="ECO:0007669"/>
    <property type="project" value="InterPro"/>
</dbReference>
<name>A0A8H6KYL5_9LECA</name>
<accession>A0A8H6KYL5</accession>
<dbReference type="AlphaFoldDB" id="A0A8H6KYL5"/>
<dbReference type="RefSeq" id="XP_037156870.1">
    <property type="nucleotide sequence ID" value="XM_037298235.1"/>
</dbReference>
<evidence type="ECO:0000313" key="4">
    <source>
        <dbReference type="Proteomes" id="UP000593566"/>
    </source>
</evidence>
<evidence type="ECO:0000256" key="2">
    <source>
        <dbReference type="ARBA" id="ARBA00035112"/>
    </source>
</evidence>